<dbReference type="GO" id="GO:0016020">
    <property type="term" value="C:membrane"/>
    <property type="evidence" value="ECO:0007669"/>
    <property type="project" value="UniProtKB-SubCell"/>
</dbReference>
<protein>
    <submittedName>
        <fullName evidence="8">Transmembrane protein 56-like isoform X2</fullName>
    </submittedName>
</protein>
<dbReference type="PANTHER" id="PTHR13439:SF71">
    <property type="entry name" value="EXPRESSED PROTEIN"/>
    <property type="match status" value="1"/>
</dbReference>
<sequence>MRFRLVTSILRPLESPPSFILGFCHPFIDSEFLEVVGLLPIVSDKRVFVGIRDVWVSVGYFITDLVMILWFYPAIGGMEYVIHHLLSLLAVAYAMLTGEGQLYTYMVLISETTTPGINLRWYLDTAGMKKSKAYLINGIVIFFAWLVARILLFMYLFYHVYLHLNQDQAGGVRLVDEVCVSSIDVRKRF</sequence>
<evidence type="ECO:0000313" key="8">
    <source>
        <dbReference type="EMBL" id="KAA0032870.1"/>
    </source>
</evidence>
<feature type="domain" description="TLC" evidence="7">
    <location>
        <begin position="1"/>
        <end position="189"/>
    </location>
</feature>
<evidence type="ECO:0000256" key="2">
    <source>
        <dbReference type="ARBA" id="ARBA00022692"/>
    </source>
</evidence>
<dbReference type="PANTHER" id="PTHR13439">
    <property type="entry name" value="CT120 PROTEIN"/>
    <property type="match status" value="1"/>
</dbReference>
<keyword evidence="3 6" id="KW-1133">Transmembrane helix</keyword>
<evidence type="ECO:0000256" key="1">
    <source>
        <dbReference type="ARBA" id="ARBA00004141"/>
    </source>
</evidence>
<comment type="subcellular location">
    <subcellularLocation>
        <location evidence="1">Membrane</location>
        <topology evidence="1">Multi-pass membrane protein</topology>
    </subcellularLocation>
</comment>
<dbReference type="GO" id="GO:0005783">
    <property type="term" value="C:endoplasmic reticulum"/>
    <property type="evidence" value="ECO:0007669"/>
    <property type="project" value="TreeGrafter"/>
</dbReference>
<organism evidence="8 9">
    <name type="scientific">Cucumis melo var. makuwa</name>
    <name type="common">Oriental melon</name>
    <dbReference type="NCBI Taxonomy" id="1194695"/>
    <lineage>
        <taxon>Eukaryota</taxon>
        <taxon>Viridiplantae</taxon>
        <taxon>Streptophyta</taxon>
        <taxon>Embryophyta</taxon>
        <taxon>Tracheophyta</taxon>
        <taxon>Spermatophyta</taxon>
        <taxon>Magnoliopsida</taxon>
        <taxon>eudicotyledons</taxon>
        <taxon>Gunneridae</taxon>
        <taxon>Pentapetalae</taxon>
        <taxon>rosids</taxon>
        <taxon>fabids</taxon>
        <taxon>Cucurbitales</taxon>
        <taxon>Cucurbitaceae</taxon>
        <taxon>Benincaseae</taxon>
        <taxon>Cucumis</taxon>
    </lineage>
</organism>
<dbReference type="EMBL" id="SSTE01021131">
    <property type="protein sequence ID" value="KAA0032870.1"/>
    <property type="molecule type" value="Genomic_DNA"/>
</dbReference>
<gene>
    <name evidence="8" type="ORF">E6C27_scaffold81G00350</name>
</gene>
<proteinExistence type="predicted"/>
<evidence type="ECO:0000256" key="4">
    <source>
        <dbReference type="ARBA" id="ARBA00023136"/>
    </source>
</evidence>
<evidence type="ECO:0000256" key="5">
    <source>
        <dbReference type="PROSITE-ProRule" id="PRU00205"/>
    </source>
</evidence>
<keyword evidence="4 5" id="KW-0472">Membrane</keyword>
<comment type="caution">
    <text evidence="8">The sequence shown here is derived from an EMBL/GenBank/DDBJ whole genome shotgun (WGS) entry which is preliminary data.</text>
</comment>
<evidence type="ECO:0000256" key="3">
    <source>
        <dbReference type="ARBA" id="ARBA00022989"/>
    </source>
</evidence>
<keyword evidence="2 5" id="KW-0812">Transmembrane</keyword>
<dbReference type="Proteomes" id="UP000321393">
    <property type="component" value="Unassembled WGS sequence"/>
</dbReference>
<dbReference type="PROSITE" id="PS50922">
    <property type="entry name" value="TLC"/>
    <property type="match status" value="1"/>
</dbReference>
<feature type="transmembrane region" description="Helical" evidence="6">
    <location>
        <begin position="135"/>
        <end position="158"/>
    </location>
</feature>
<feature type="transmembrane region" description="Helical" evidence="6">
    <location>
        <begin position="54"/>
        <end position="73"/>
    </location>
</feature>
<dbReference type="OrthoDB" id="10266980at2759"/>
<feature type="transmembrane region" description="Helical" evidence="6">
    <location>
        <begin position="80"/>
        <end position="96"/>
    </location>
</feature>
<dbReference type="Pfam" id="PF03798">
    <property type="entry name" value="TRAM_LAG1_CLN8"/>
    <property type="match status" value="1"/>
</dbReference>
<dbReference type="GO" id="GO:0055088">
    <property type="term" value="P:lipid homeostasis"/>
    <property type="evidence" value="ECO:0007669"/>
    <property type="project" value="TreeGrafter"/>
</dbReference>
<accession>A0A5A7SPP5</accession>
<evidence type="ECO:0000313" key="9">
    <source>
        <dbReference type="Proteomes" id="UP000321393"/>
    </source>
</evidence>
<reference evidence="8 9" key="1">
    <citation type="submission" date="2019-08" db="EMBL/GenBank/DDBJ databases">
        <title>Draft genome sequences of two oriental melons (Cucumis melo L. var makuwa).</title>
        <authorList>
            <person name="Kwon S.-Y."/>
        </authorList>
    </citation>
    <scope>NUCLEOTIDE SEQUENCE [LARGE SCALE GENOMIC DNA]</scope>
    <source>
        <strain evidence="9">cv. SW 3</strain>
        <tissue evidence="8">Leaf</tissue>
    </source>
</reference>
<evidence type="ECO:0000259" key="7">
    <source>
        <dbReference type="PROSITE" id="PS50922"/>
    </source>
</evidence>
<dbReference type="AlphaFoldDB" id="A0A5A7SPP5"/>
<dbReference type="InterPro" id="IPR050846">
    <property type="entry name" value="TLCD"/>
</dbReference>
<dbReference type="InterPro" id="IPR006634">
    <property type="entry name" value="TLC-dom"/>
</dbReference>
<dbReference type="SMART" id="SM00724">
    <property type="entry name" value="TLC"/>
    <property type="match status" value="1"/>
</dbReference>
<evidence type="ECO:0000256" key="6">
    <source>
        <dbReference type="SAM" id="Phobius"/>
    </source>
</evidence>
<name>A0A5A7SPP5_CUCMM</name>